<dbReference type="EMBL" id="RWGY01000013">
    <property type="protein sequence ID" value="TVU26280.1"/>
    <property type="molecule type" value="Genomic_DNA"/>
</dbReference>
<keyword evidence="2" id="KW-0812">Transmembrane</keyword>
<dbReference type="PANTHER" id="PTHR34964:SF1">
    <property type="entry name" value="MEMBRANE LIPOPROTEIN"/>
    <property type="match status" value="1"/>
</dbReference>
<keyword evidence="4" id="KW-1185">Reference proteome</keyword>
<feature type="region of interest" description="Disordered" evidence="1">
    <location>
        <begin position="66"/>
        <end position="124"/>
    </location>
</feature>
<organism evidence="3 4">
    <name type="scientific">Eragrostis curvula</name>
    <name type="common">weeping love grass</name>
    <dbReference type="NCBI Taxonomy" id="38414"/>
    <lineage>
        <taxon>Eukaryota</taxon>
        <taxon>Viridiplantae</taxon>
        <taxon>Streptophyta</taxon>
        <taxon>Embryophyta</taxon>
        <taxon>Tracheophyta</taxon>
        <taxon>Spermatophyta</taxon>
        <taxon>Magnoliopsida</taxon>
        <taxon>Liliopsida</taxon>
        <taxon>Poales</taxon>
        <taxon>Poaceae</taxon>
        <taxon>PACMAD clade</taxon>
        <taxon>Chloridoideae</taxon>
        <taxon>Eragrostideae</taxon>
        <taxon>Eragrostidinae</taxon>
        <taxon>Eragrostis</taxon>
    </lineage>
</organism>
<dbReference type="Proteomes" id="UP000324897">
    <property type="component" value="Chromosome 2"/>
</dbReference>
<keyword evidence="2" id="KW-0472">Membrane</keyword>
<feature type="transmembrane region" description="Helical" evidence="2">
    <location>
        <begin position="317"/>
        <end position="341"/>
    </location>
</feature>
<dbReference type="Gramene" id="TVU26280">
    <property type="protein sequence ID" value="TVU26280"/>
    <property type="gene ID" value="EJB05_28819"/>
</dbReference>
<sequence>MAAASDRAKVDTARPFRSVREAVAVFGDRILVGESHARLNASSVSIATTNANDNSSVSAITTAAAKHEASSSSSTITLSPNPMTESEAEAMPAVVPMYSAPSSPPSLASSPSPIKMRGDDDRGGAAAEAGLTVVRAIEKLEAEVADTRQEEAEQRDGDGRGQPERAAPQGPLQARRDGGRHGGGAAQRASAATLTCRPRSSGASGTGRCGAATSLARASTTCRRSPTRSASASSTTTTTTSSRGRRRKVQKVKPIVPLIGDILFSKRKSTKQKGDGLHSGDLYTFLIPIELIRRRAPTTTMPPKQEDGQGRPGGSGCLWLVTVLLFVSLLGGGACLVAYILLPPGQAPGWLPAVGLVLVALPWGFWIVTCAYRCAKAHFAERRMATVAP</sequence>
<feature type="compositionally biased region" description="Low complexity" evidence="1">
    <location>
        <begin position="70"/>
        <end position="79"/>
    </location>
</feature>
<dbReference type="OrthoDB" id="685187at2759"/>
<feature type="compositionally biased region" description="Low complexity" evidence="1">
    <location>
        <begin position="92"/>
        <end position="113"/>
    </location>
</feature>
<protein>
    <submittedName>
        <fullName evidence="3">Uncharacterized protein</fullName>
    </submittedName>
</protein>
<gene>
    <name evidence="3" type="ORF">EJB05_28819</name>
</gene>
<feature type="transmembrane region" description="Helical" evidence="2">
    <location>
        <begin position="353"/>
        <end position="375"/>
    </location>
</feature>
<name>A0A5J9UT94_9POAL</name>
<evidence type="ECO:0000313" key="3">
    <source>
        <dbReference type="EMBL" id="TVU26280.1"/>
    </source>
</evidence>
<feature type="non-terminal residue" evidence="3">
    <location>
        <position position="389"/>
    </location>
</feature>
<evidence type="ECO:0000256" key="1">
    <source>
        <dbReference type="SAM" id="MobiDB-lite"/>
    </source>
</evidence>
<comment type="caution">
    <text evidence="3">The sequence shown here is derived from an EMBL/GenBank/DDBJ whole genome shotgun (WGS) entry which is preliminary data.</text>
</comment>
<keyword evidence="2" id="KW-1133">Transmembrane helix</keyword>
<dbReference type="AlphaFoldDB" id="A0A5J9UT94"/>
<proteinExistence type="predicted"/>
<evidence type="ECO:0000256" key="2">
    <source>
        <dbReference type="SAM" id="Phobius"/>
    </source>
</evidence>
<evidence type="ECO:0000313" key="4">
    <source>
        <dbReference type="Proteomes" id="UP000324897"/>
    </source>
</evidence>
<feature type="compositionally biased region" description="Basic and acidic residues" evidence="1">
    <location>
        <begin position="142"/>
        <end position="163"/>
    </location>
</feature>
<feature type="region of interest" description="Disordered" evidence="1">
    <location>
        <begin position="142"/>
        <end position="249"/>
    </location>
</feature>
<dbReference type="PANTHER" id="PTHR34964">
    <property type="entry name" value="MEMBRANE LIPOPROTEIN-RELATED"/>
    <property type="match status" value="1"/>
</dbReference>
<feature type="compositionally biased region" description="Low complexity" evidence="1">
    <location>
        <begin position="216"/>
        <end position="242"/>
    </location>
</feature>
<accession>A0A5J9UT94</accession>
<reference evidence="3 4" key="1">
    <citation type="journal article" date="2019" name="Sci. Rep.">
        <title>A high-quality genome of Eragrostis curvula grass provides insights into Poaceae evolution and supports new strategies to enhance forage quality.</title>
        <authorList>
            <person name="Carballo J."/>
            <person name="Santos B.A.C.M."/>
            <person name="Zappacosta D."/>
            <person name="Garbus I."/>
            <person name="Selva J.P."/>
            <person name="Gallo C.A."/>
            <person name="Diaz A."/>
            <person name="Albertini E."/>
            <person name="Caccamo M."/>
            <person name="Echenique V."/>
        </authorList>
    </citation>
    <scope>NUCLEOTIDE SEQUENCE [LARGE SCALE GENOMIC DNA]</scope>
    <source>
        <strain evidence="4">cv. Victoria</strain>
        <tissue evidence="3">Leaf</tissue>
    </source>
</reference>
<feature type="non-terminal residue" evidence="3">
    <location>
        <position position="1"/>
    </location>
</feature>